<keyword evidence="3" id="KW-1185">Reference proteome</keyword>
<feature type="signal peptide" evidence="1">
    <location>
        <begin position="1"/>
        <end position="23"/>
    </location>
</feature>
<feature type="chain" id="PRO_5032689588" evidence="1">
    <location>
        <begin position="24"/>
        <end position="58"/>
    </location>
</feature>
<reference evidence="2" key="1">
    <citation type="submission" date="2020-12" db="EMBL/GenBank/DDBJ databases">
        <authorList>
            <consortium name="Molecular Ecology Group"/>
        </authorList>
    </citation>
    <scope>NUCLEOTIDE SEQUENCE</scope>
    <source>
        <strain evidence="2">TBG_1078</strain>
    </source>
</reference>
<evidence type="ECO:0000313" key="3">
    <source>
        <dbReference type="Proteomes" id="UP000645828"/>
    </source>
</evidence>
<name>A0A811ZBQ2_NYCPR</name>
<dbReference type="EMBL" id="CAJHUB010000761">
    <property type="protein sequence ID" value="CAD7686114.1"/>
    <property type="molecule type" value="Genomic_DNA"/>
</dbReference>
<organism evidence="2 3">
    <name type="scientific">Nyctereutes procyonoides</name>
    <name type="common">Raccoon dog</name>
    <name type="synonym">Canis procyonoides</name>
    <dbReference type="NCBI Taxonomy" id="34880"/>
    <lineage>
        <taxon>Eukaryota</taxon>
        <taxon>Metazoa</taxon>
        <taxon>Chordata</taxon>
        <taxon>Craniata</taxon>
        <taxon>Vertebrata</taxon>
        <taxon>Euteleostomi</taxon>
        <taxon>Mammalia</taxon>
        <taxon>Eutheria</taxon>
        <taxon>Laurasiatheria</taxon>
        <taxon>Carnivora</taxon>
        <taxon>Caniformia</taxon>
        <taxon>Canidae</taxon>
        <taxon>Nyctereutes</taxon>
    </lineage>
</organism>
<evidence type="ECO:0000313" key="2">
    <source>
        <dbReference type="EMBL" id="CAD7686114.1"/>
    </source>
</evidence>
<protein>
    <submittedName>
        <fullName evidence="2">(raccoon dog) hypothetical protein</fullName>
    </submittedName>
</protein>
<accession>A0A811ZBQ2</accession>
<dbReference type="Proteomes" id="UP000645828">
    <property type="component" value="Unassembled WGS sequence"/>
</dbReference>
<sequence length="58" mass="6824">MMVATVPLLLPSSLLLSLQFTLEFKTKGVIKECCRDGYQFGHWFTYCKTNPMYEQRQM</sequence>
<comment type="caution">
    <text evidence="2">The sequence shown here is derived from an EMBL/GenBank/DDBJ whole genome shotgun (WGS) entry which is preliminary data.</text>
</comment>
<proteinExistence type="predicted"/>
<gene>
    <name evidence="2" type="ORF">NYPRO_LOCUS18907</name>
</gene>
<evidence type="ECO:0000256" key="1">
    <source>
        <dbReference type="SAM" id="SignalP"/>
    </source>
</evidence>
<dbReference type="AlphaFoldDB" id="A0A811ZBQ2"/>
<keyword evidence="1" id="KW-0732">Signal</keyword>